<feature type="compositionally biased region" description="Basic and acidic residues" evidence="2">
    <location>
        <begin position="763"/>
        <end position="772"/>
    </location>
</feature>
<gene>
    <name evidence="3" type="ORF">OsJ_30617</name>
</gene>
<dbReference type="AlphaFoldDB" id="B9G7D6"/>
<sequence>MEVLGRQPCKREEEFGWGIVHPSSAHQLFDEMSSPFEVYEEDTILVMKEEKVSRDEALRLLLEEWMDAKRKLEEKLNRVLEKFEEMEAHNGAEDATVIIKAATTDLREASSPTPKTSLSPVCFNENSMHAATSSSHNIELTALTVAKCLKGCSNHGVGAGSLMPTRCPTNCSSPGVIPDHTMATVVACATTSMAFMELVVGEEATCDTYTGTTNCPEVTHTKCSTLGLDVKGDTDQVMVAFLAQPCVFLLNMDNTGTKLVNMVEVTSLQTWAPPCRVICKGSLVKKHPATWLEFEWKQHDVQQIQPWPPPQWLETWLFLSCFSDVAPHDSVSPFIIDIIPYALDDREEMLRRSIELRPCTHPQYLGKGKYWAGTAMSYGGNHLLAVKRLLARFKEDFSMVPSWMSWNYVRRILWSPGCSLLSARELWKCLQLFCGKGELLDGESFMQRRRSNMTSYEVCWERKFISKTYSDSSQNWFELYTSLSSELWHKPTGYKLMQSEATSGATYLISADWTITESCKLSYKITLEDGEVDVYWLNTKDQEFSYEQLIFHKEELATVWVYQSTSFIKSKGSGRVVTIAASTSFTNSIPVPLASHVWKEFSWTLHYWNDGSVWKLWFCYMVFLISVKQAAVPMDILDGNLEESDPARLKMWPDHPKYVQRPCVNQRDELRLSAPDLQISWDPGGLCLLKFLAISSLGQVTFQSVKFSFQDSSSLFHMRSARICLSCSFETQVFCWQAENKLDIDEAFGTMQEYWRNQSGGKSKNEKEEKSNGEVPSSGSLARASHRSLLTRLSNRGRMCLYSGFVFKAGQYRIVILERDE</sequence>
<feature type="region of interest" description="Disordered" evidence="2">
    <location>
        <begin position="757"/>
        <end position="782"/>
    </location>
</feature>
<dbReference type="EMBL" id="CM000147">
    <property type="protein sequence ID" value="EEE50521.1"/>
    <property type="molecule type" value="Genomic_DNA"/>
</dbReference>
<reference evidence="3" key="2">
    <citation type="submission" date="2008-12" db="EMBL/GenBank/DDBJ databases">
        <title>Improved gene annotation of the rice (Oryza sativa) genomes.</title>
        <authorList>
            <person name="Wang J."/>
            <person name="Li R."/>
            <person name="Fan W."/>
            <person name="Huang Q."/>
            <person name="Zhang J."/>
            <person name="Zhou Y."/>
            <person name="Hu Y."/>
            <person name="Zi S."/>
            <person name="Li J."/>
            <person name="Ni P."/>
            <person name="Zheng H."/>
            <person name="Zhang Y."/>
            <person name="Zhao M."/>
            <person name="Hao Q."/>
            <person name="McDermott J."/>
            <person name="Samudrala R."/>
            <person name="Kristiansen K."/>
            <person name="Wong G.K.-S."/>
        </authorList>
    </citation>
    <scope>NUCLEOTIDE SEQUENCE</scope>
</reference>
<evidence type="ECO:0000313" key="3">
    <source>
        <dbReference type="EMBL" id="EEE50521.1"/>
    </source>
</evidence>
<evidence type="ECO:0000256" key="1">
    <source>
        <dbReference type="SAM" id="Coils"/>
    </source>
</evidence>
<dbReference type="Proteomes" id="UP000007752">
    <property type="component" value="Chromosome 10"/>
</dbReference>
<organism evidence="3">
    <name type="scientific">Oryza sativa subsp. japonica</name>
    <name type="common">Rice</name>
    <dbReference type="NCBI Taxonomy" id="39947"/>
    <lineage>
        <taxon>Eukaryota</taxon>
        <taxon>Viridiplantae</taxon>
        <taxon>Streptophyta</taxon>
        <taxon>Embryophyta</taxon>
        <taxon>Tracheophyta</taxon>
        <taxon>Spermatophyta</taxon>
        <taxon>Magnoliopsida</taxon>
        <taxon>Liliopsida</taxon>
        <taxon>Poales</taxon>
        <taxon>Poaceae</taxon>
        <taxon>BOP clade</taxon>
        <taxon>Oryzoideae</taxon>
        <taxon>Oryzeae</taxon>
        <taxon>Oryzinae</taxon>
        <taxon>Oryza</taxon>
        <taxon>Oryza sativa</taxon>
    </lineage>
</organism>
<feature type="coiled-coil region" evidence="1">
    <location>
        <begin position="55"/>
        <end position="89"/>
    </location>
</feature>
<name>B9G7D6_ORYSJ</name>
<protein>
    <submittedName>
        <fullName evidence="3">Uncharacterized protein</fullName>
    </submittedName>
</protein>
<evidence type="ECO:0000256" key="2">
    <source>
        <dbReference type="SAM" id="MobiDB-lite"/>
    </source>
</evidence>
<reference evidence="3" key="1">
    <citation type="journal article" date="2005" name="PLoS Biol.">
        <title>The genomes of Oryza sativa: a history of duplications.</title>
        <authorList>
            <person name="Yu J."/>
            <person name="Wang J."/>
            <person name="Lin W."/>
            <person name="Li S."/>
            <person name="Li H."/>
            <person name="Zhou J."/>
            <person name="Ni P."/>
            <person name="Dong W."/>
            <person name="Hu S."/>
            <person name="Zeng C."/>
            <person name="Zhang J."/>
            <person name="Zhang Y."/>
            <person name="Li R."/>
            <person name="Xu Z."/>
            <person name="Li S."/>
            <person name="Li X."/>
            <person name="Zheng H."/>
            <person name="Cong L."/>
            <person name="Lin L."/>
            <person name="Yin J."/>
            <person name="Geng J."/>
            <person name="Li G."/>
            <person name="Shi J."/>
            <person name="Liu J."/>
            <person name="Lv H."/>
            <person name="Li J."/>
            <person name="Wang J."/>
            <person name="Deng Y."/>
            <person name="Ran L."/>
            <person name="Shi X."/>
            <person name="Wang X."/>
            <person name="Wu Q."/>
            <person name="Li C."/>
            <person name="Ren X."/>
            <person name="Wang J."/>
            <person name="Wang X."/>
            <person name="Li D."/>
            <person name="Liu D."/>
            <person name="Zhang X."/>
            <person name="Ji Z."/>
            <person name="Zhao W."/>
            <person name="Sun Y."/>
            <person name="Zhang Z."/>
            <person name="Bao J."/>
            <person name="Han Y."/>
            <person name="Dong L."/>
            <person name="Ji J."/>
            <person name="Chen P."/>
            <person name="Wu S."/>
            <person name="Liu J."/>
            <person name="Xiao Y."/>
            <person name="Bu D."/>
            <person name="Tan J."/>
            <person name="Yang L."/>
            <person name="Ye C."/>
            <person name="Zhang J."/>
            <person name="Xu J."/>
            <person name="Zhou Y."/>
            <person name="Yu Y."/>
            <person name="Zhang B."/>
            <person name="Zhuang S."/>
            <person name="Wei H."/>
            <person name="Liu B."/>
            <person name="Lei M."/>
            <person name="Yu H."/>
            <person name="Li Y."/>
            <person name="Xu H."/>
            <person name="Wei S."/>
            <person name="He X."/>
            <person name="Fang L."/>
            <person name="Zhang Z."/>
            <person name="Zhang Y."/>
            <person name="Huang X."/>
            <person name="Su Z."/>
            <person name="Tong W."/>
            <person name="Li J."/>
            <person name="Tong Z."/>
            <person name="Li S."/>
            <person name="Ye J."/>
            <person name="Wang L."/>
            <person name="Fang L."/>
            <person name="Lei T."/>
            <person name="Chen C."/>
            <person name="Chen H."/>
            <person name="Xu Z."/>
            <person name="Li H."/>
            <person name="Huang H."/>
            <person name="Zhang F."/>
            <person name="Xu H."/>
            <person name="Li N."/>
            <person name="Zhao C."/>
            <person name="Li S."/>
            <person name="Dong L."/>
            <person name="Huang Y."/>
            <person name="Li L."/>
            <person name="Xi Y."/>
            <person name="Qi Q."/>
            <person name="Li W."/>
            <person name="Zhang B."/>
            <person name="Hu W."/>
            <person name="Zhang Y."/>
            <person name="Tian X."/>
            <person name="Jiao Y."/>
            <person name="Liang X."/>
            <person name="Jin J."/>
            <person name="Gao L."/>
            <person name="Zheng W."/>
            <person name="Hao B."/>
            <person name="Liu S."/>
            <person name="Wang W."/>
            <person name="Yuan L."/>
            <person name="Cao M."/>
            <person name="McDermott J."/>
            <person name="Samudrala R."/>
            <person name="Wang J."/>
            <person name="Wong G.K."/>
            <person name="Yang H."/>
        </authorList>
    </citation>
    <scope>NUCLEOTIDE SEQUENCE [LARGE SCALE GENOMIC DNA]</scope>
</reference>
<keyword evidence="1" id="KW-0175">Coiled coil</keyword>
<proteinExistence type="predicted"/>
<accession>B9G7D6</accession>